<sequence length="34" mass="3793">MENGTTTILPRCTGDFRFLSRDQRGTSDFVSGRA</sequence>
<proteinExistence type="predicted"/>
<organism evidence="1 2">
    <name type="scientific">Rattus norvegicus</name>
    <name type="common">Rat</name>
    <dbReference type="NCBI Taxonomy" id="10116"/>
    <lineage>
        <taxon>Eukaryota</taxon>
        <taxon>Metazoa</taxon>
        <taxon>Chordata</taxon>
        <taxon>Craniata</taxon>
        <taxon>Vertebrata</taxon>
        <taxon>Euteleostomi</taxon>
        <taxon>Mammalia</taxon>
        <taxon>Eutheria</taxon>
        <taxon>Euarchontoglires</taxon>
        <taxon>Glires</taxon>
        <taxon>Rodentia</taxon>
        <taxon>Myomorpha</taxon>
        <taxon>Muroidea</taxon>
        <taxon>Muridae</taxon>
        <taxon>Murinae</taxon>
        <taxon>Rattus</taxon>
    </lineage>
</organism>
<evidence type="ECO:0000313" key="1">
    <source>
        <dbReference type="EMBL" id="EDL95719.1"/>
    </source>
</evidence>
<reference evidence="2" key="1">
    <citation type="submission" date="2005-09" db="EMBL/GenBank/DDBJ databases">
        <authorList>
            <person name="Mural R.J."/>
            <person name="Li P.W."/>
            <person name="Adams M.D."/>
            <person name="Amanatides P.G."/>
            <person name="Baden-Tillson H."/>
            <person name="Barnstead M."/>
            <person name="Chin S.H."/>
            <person name="Dew I."/>
            <person name="Evans C.A."/>
            <person name="Ferriera S."/>
            <person name="Flanigan M."/>
            <person name="Fosler C."/>
            <person name="Glodek A."/>
            <person name="Gu Z."/>
            <person name="Holt R.A."/>
            <person name="Jennings D."/>
            <person name="Kraft C.L."/>
            <person name="Lu F."/>
            <person name="Nguyen T."/>
            <person name="Nusskern D.R."/>
            <person name="Pfannkoch C.M."/>
            <person name="Sitter C."/>
            <person name="Sutton G.G."/>
            <person name="Venter J.C."/>
            <person name="Wang Z."/>
            <person name="Woodage T."/>
            <person name="Zheng X.H."/>
            <person name="Zhong F."/>
        </authorList>
    </citation>
    <scope>NUCLEOTIDE SEQUENCE [LARGE SCALE GENOMIC DNA]</scope>
    <source>
        <strain>BN</strain>
        <strain evidence="2">Sprague-Dawley</strain>
    </source>
</reference>
<name>A6J546_RAT</name>
<dbReference type="EMBL" id="CH473975">
    <property type="protein sequence ID" value="EDL95719.1"/>
    <property type="molecule type" value="Genomic_DNA"/>
</dbReference>
<protein>
    <submittedName>
        <fullName evidence="1">RCG63280</fullName>
    </submittedName>
</protein>
<dbReference type="AlphaFoldDB" id="A6J546"/>
<evidence type="ECO:0000313" key="2">
    <source>
        <dbReference type="Proteomes" id="UP000234681"/>
    </source>
</evidence>
<dbReference type="Proteomes" id="UP000234681">
    <property type="component" value="Chromosome 8"/>
</dbReference>
<accession>A6J546</accession>
<gene>
    <name evidence="1" type="ORF">rCG_63280</name>
</gene>